<accession>A0A9J5WM53</accession>
<dbReference type="EMBL" id="JACXVP010000011">
    <property type="protein sequence ID" value="KAG5576594.1"/>
    <property type="molecule type" value="Genomic_DNA"/>
</dbReference>
<organism evidence="2 3">
    <name type="scientific">Solanum commersonii</name>
    <name type="common">Commerson's wild potato</name>
    <name type="synonym">Commerson's nightshade</name>
    <dbReference type="NCBI Taxonomy" id="4109"/>
    <lineage>
        <taxon>Eukaryota</taxon>
        <taxon>Viridiplantae</taxon>
        <taxon>Streptophyta</taxon>
        <taxon>Embryophyta</taxon>
        <taxon>Tracheophyta</taxon>
        <taxon>Spermatophyta</taxon>
        <taxon>Magnoliopsida</taxon>
        <taxon>eudicotyledons</taxon>
        <taxon>Gunneridae</taxon>
        <taxon>Pentapetalae</taxon>
        <taxon>asterids</taxon>
        <taxon>lamiids</taxon>
        <taxon>Solanales</taxon>
        <taxon>Solanaceae</taxon>
        <taxon>Solanoideae</taxon>
        <taxon>Solaneae</taxon>
        <taxon>Solanum</taxon>
    </lineage>
</organism>
<comment type="caution">
    <text evidence="2">The sequence shown here is derived from an EMBL/GenBank/DDBJ whole genome shotgun (WGS) entry which is preliminary data.</text>
</comment>
<keyword evidence="3" id="KW-1185">Reference proteome</keyword>
<evidence type="ECO:0000313" key="2">
    <source>
        <dbReference type="EMBL" id="KAG5576594.1"/>
    </source>
</evidence>
<dbReference type="OrthoDB" id="1399756at2759"/>
<feature type="region of interest" description="Disordered" evidence="1">
    <location>
        <begin position="131"/>
        <end position="161"/>
    </location>
</feature>
<evidence type="ECO:0000313" key="3">
    <source>
        <dbReference type="Proteomes" id="UP000824120"/>
    </source>
</evidence>
<proteinExistence type="predicted"/>
<dbReference type="AlphaFoldDB" id="A0A9J5WM53"/>
<protein>
    <submittedName>
        <fullName evidence="2">Uncharacterized protein</fullName>
    </submittedName>
</protein>
<name>A0A9J5WM53_SOLCO</name>
<evidence type="ECO:0000256" key="1">
    <source>
        <dbReference type="SAM" id="MobiDB-lite"/>
    </source>
</evidence>
<reference evidence="2 3" key="1">
    <citation type="submission" date="2020-09" db="EMBL/GenBank/DDBJ databases">
        <title>De no assembly of potato wild relative species, Solanum commersonii.</title>
        <authorList>
            <person name="Cho K."/>
        </authorList>
    </citation>
    <scope>NUCLEOTIDE SEQUENCE [LARGE SCALE GENOMIC DNA]</scope>
    <source>
        <strain evidence="2">LZ3.2</strain>
        <tissue evidence="2">Leaf</tissue>
    </source>
</reference>
<gene>
    <name evidence="2" type="ORF">H5410_056728</name>
</gene>
<dbReference type="Proteomes" id="UP000824120">
    <property type="component" value="Chromosome 11"/>
</dbReference>
<sequence length="161" mass="17532">MDFFPKPPPSMFARKALLSIGSDVGKPLAIDKATQIRSRPITERVKVMVDLKELTFTNLNAGKVMENTTTEVHKKVTNLIDASNIELDQQLPKNRSVTSEKFDLATAVELISVAGTFSMFKEASIADSRQKLTPTGDDDVSESSQLGTANFVGGENDERAA</sequence>